<dbReference type="Proteomes" id="UP001231189">
    <property type="component" value="Unassembled WGS sequence"/>
</dbReference>
<dbReference type="PANTHER" id="PTHR34072">
    <property type="entry name" value="ENZYMATIC POLYPROTEIN-RELATED"/>
    <property type="match status" value="1"/>
</dbReference>
<dbReference type="SUPFAM" id="SSF56672">
    <property type="entry name" value="DNA/RNA polymerases"/>
    <property type="match status" value="1"/>
</dbReference>
<dbReference type="EMBL" id="JAUUTY010000002">
    <property type="protein sequence ID" value="KAK1679476.1"/>
    <property type="molecule type" value="Genomic_DNA"/>
</dbReference>
<protein>
    <recommendedName>
        <fullName evidence="1">Reverse transcriptase/retrotransposon-derived protein RNase H-like domain-containing protein</fullName>
    </recommendedName>
</protein>
<sequence length="126" mass="13467">MSDLDMPLVVDCDASGIGFGTVLHQGEGPLAFFSRPFAARHHKLAAYERELIGLVQAWISKLFGFDITVEYRLGRLNTVADALSCRDSEDVADDVAAAGTVLCISSGPSFAFIDDIRRATSTAADA</sequence>
<dbReference type="InterPro" id="IPR043502">
    <property type="entry name" value="DNA/RNA_pol_sf"/>
</dbReference>
<gene>
    <name evidence="2" type="ORF">QYE76_040324</name>
</gene>
<dbReference type="InterPro" id="IPR041577">
    <property type="entry name" value="RT_RNaseH_2"/>
</dbReference>
<accession>A0AAD8TBI4</accession>
<evidence type="ECO:0000313" key="2">
    <source>
        <dbReference type="EMBL" id="KAK1679476.1"/>
    </source>
</evidence>
<evidence type="ECO:0000259" key="1">
    <source>
        <dbReference type="Pfam" id="PF17919"/>
    </source>
</evidence>
<dbReference type="Pfam" id="PF17919">
    <property type="entry name" value="RT_RNaseH_2"/>
    <property type="match status" value="1"/>
</dbReference>
<reference evidence="2" key="1">
    <citation type="submission" date="2023-07" db="EMBL/GenBank/DDBJ databases">
        <title>A chromosome-level genome assembly of Lolium multiflorum.</title>
        <authorList>
            <person name="Chen Y."/>
            <person name="Copetti D."/>
            <person name="Kolliker R."/>
            <person name="Studer B."/>
        </authorList>
    </citation>
    <scope>NUCLEOTIDE SEQUENCE</scope>
    <source>
        <strain evidence="2">02402/16</strain>
        <tissue evidence="2">Leaf</tissue>
    </source>
</reference>
<keyword evidence="3" id="KW-1185">Reference proteome</keyword>
<evidence type="ECO:0000313" key="3">
    <source>
        <dbReference type="Proteomes" id="UP001231189"/>
    </source>
</evidence>
<organism evidence="2 3">
    <name type="scientific">Lolium multiflorum</name>
    <name type="common">Italian ryegrass</name>
    <name type="synonym">Lolium perenne subsp. multiflorum</name>
    <dbReference type="NCBI Taxonomy" id="4521"/>
    <lineage>
        <taxon>Eukaryota</taxon>
        <taxon>Viridiplantae</taxon>
        <taxon>Streptophyta</taxon>
        <taxon>Embryophyta</taxon>
        <taxon>Tracheophyta</taxon>
        <taxon>Spermatophyta</taxon>
        <taxon>Magnoliopsida</taxon>
        <taxon>Liliopsida</taxon>
        <taxon>Poales</taxon>
        <taxon>Poaceae</taxon>
        <taxon>BOP clade</taxon>
        <taxon>Pooideae</taxon>
        <taxon>Poodae</taxon>
        <taxon>Poeae</taxon>
        <taxon>Poeae Chloroplast Group 2 (Poeae type)</taxon>
        <taxon>Loliodinae</taxon>
        <taxon>Loliinae</taxon>
        <taxon>Lolium</taxon>
    </lineage>
</organism>
<feature type="domain" description="Reverse transcriptase/retrotransposon-derived protein RNase H-like" evidence="1">
    <location>
        <begin position="3"/>
        <end position="57"/>
    </location>
</feature>
<name>A0AAD8TBI4_LOLMU</name>
<dbReference type="PANTHER" id="PTHR34072:SF55">
    <property type="entry name" value="DNA_RNA POLYMERASES SUPERFAMILY PROTEIN"/>
    <property type="match status" value="1"/>
</dbReference>
<dbReference type="AlphaFoldDB" id="A0AAD8TBI4"/>
<proteinExistence type="predicted"/>
<comment type="caution">
    <text evidence="2">The sequence shown here is derived from an EMBL/GenBank/DDBJ whole genome shotgun (WGS) entry which is preliminary data.</text>
</comment>